<dbReference type="Gene3D" id="3.40.190.10">
    <property type="entry name" value="Periplasmic binding protein-like II"/>
    <property type="match status" value="2"/>
</dbReference>
<gene>
    <name evidence="6" type="ORF">ENE75_02585</name>
</gene>
<feature type="signal peptide" evidence="5">
    <location>
        <begin position="1"/>
        <end position="23"/>
    </location>
</feature>
<reference evidence="6 7" key="1">
    <citation type="submission" date="2019-01" db="EMBL/GenBank/DDBJ databases">
        <authorList>
            <person name="Chen W.-M."/>
        </authorList>
    </citation>
    <scope>NUCLEOTIDE SEQUENCE [LARGE SCALE GENOMIC DNA]</scope>
    <source>
        <strain evidence="6 7">ICH-3</strain>
    </source>
</reference>
<dbReference type="SUPFAM" id="SSF53850">
    <property type="entry name" value="Periplasmic binding protein-like II"/>
    <property type="match status" value="1"/>
</dbReference>
<sequence length="420" mass="45104">MQRRTTLAALTAAALLAAGAAHAQQTTLRVFSGGQNQRPDLMRQLFDKYQAANPGVKIEIETGGATSELQRQYLSTVLNAKDSAIDVFMIDVVNPAQYFSSGWVEPLNAYVGEPASVMAPYLPVYASANVVDGKIAALPAFADSMFMYYRKDLLAKHGIAEPKTWDELAAASKKIMAAEGNPALQGLSIQGAPIEGAVCTFLLPYWSQGKEFNDAAGKMTLDKVAAAKGLQGWLGLVDQGVMKKNIAEVKTGDTVNEFKAGQVVFAINWGFAWDRFQGDKDSTVQGKVGVMPLPAVAGGKSATCIGGWQWAVSAFSKSKAEAAKLVRYMSSPDSAKFLAVQGSLMPVYPQTYTDADVVKAVPWFKDAAAVVVAGKSRPKSERYGEVSDVIRTTTSAVLARTKTPAEGVDEIENRLRRVMR</sequence>
<dbReference type="AlphaFoldDB" id="A0A3S2US42"/>
<evidence type="ECO:0000313" key="7">
    <source>
        <dbReference type="Proteomes" id="UP000288178"/>
    </source>
</evidence>
<evidence type="ECO:0000256" key="3">
    <source>
        <dbReference type="ARBA" id="ARBA00022448"/>
    </source>
</evidence>
<organism evidence="6 7">
    <name type="scientific">Rubrivivax albus</name>
    <dbReference type="NCBI Taxonomy" id="2499835"/>
    <lineage>
        <taxon>Bacteria</taxon>
        <taxon>Pseudomonadati</taxon>
        <taxon>Pseudomonadota</taxon>
        <taxon>Betaproteobacteria</taxon>
        <taxon>Burkholderiales</taxon>
        <taxon>Sphaerotilaceae</taxon>
        <taxon>Rubrivivax</taxon>
    </lineage>
</organism>
<keyword evidence="3" id="KW-0813">Transport</keyword>
<accession>A0A3S2US42</accession>
<dbReference type="Pfam" id="PF01547">
    <property type="entry name" value="SBP_bac_1"/>
    <property type="match status" value="1"/>
</dbReference>
<proteinExistence type="inferred from homology"/>
<dbReference type="CDD" id="cd14750">
    <property type="entry name" value="PBP2_TMBP"/>
    <property type="match status" value="1"/>
</dbReference>
<evidence type="ECO:0000256" key="5">
    <source>
        <dbReference type="SAM" id="SignalP"/>
    </source>
</evidence>
<dbReference type="GO" id="GO:0042597">
    <property type="term" value="C:periplasmic space"/>
    <property type="evidence" value="ECO:0007669"/>
    <property type="project" value="UniProtKB-SubCell"/>
</dbReference>
<evidence type="ECO:0000313" key="6">
    <source>
        <dbReference type="EMBL" id="RVT53794.1"/>
    </source>
</evidence>
<comment type="subcellular location">
    <subcellularLocation>
        <location evidence="1">Periplasm</location>
    </subcellularLocation>
</comment>
<dbReference type="PANTHER" id="PTHR43649:SF34">
    <property type="entry name" value="ABC TRANSPORTER PERIPLASMIC-BINDING PROTEIN YCJN-RELATED"/>
    <property type="match status" value="1"/>
</dbReference>
<evidence type="ECO:0000256" key="4">
    <source>
        <dbReference type="ARBA" id="ARBA00022729"/>
    </source>
</evidence>
<comment type="caution">
    <text evidence="6">The sequence shown here is derived from an EMBL/GenBank/DDBJ whole genome shotgun (WGS) entry which is preliminary data.</text>
</comment>
<dbReference type="Proteomes" id="UP000288178">
    <property type="component" value="Unassembled WGS sequence"/>
</dbReference>
<dbReference type="RefSeq" id="WP_128195314.1">
    <property type="nucleotide sequence ID" value="NZ_SACT01000001.1"/>
</dbReference>
<keyword evidence="7" id="KW-1185">Reference proteome</keyword>
<evidence type="ECO:0000256" key="1">
    <source>
        <dbReference type="ARBA" id="ARBA00004418"/>
    </source>
</evidence>
<evidence type="ECO:0000256" key="2">
    <source>
        <dbReference type="ARBA" id="ARBA00008520"/>
    </source>
</evidence>
<protein>
    <submittedName>
        <fullName evidence="6">ABC transporter substrate-binding protein</fullName>
    </submittedName>
</protein>
<dbReference type="PANTHER" id="PTHR43649">
    <property type="entry name" value="ARABINOSE-BINDING PROTEIN-RELATED"/>
    <property type="match status" value="1"/>
</dbReference>
<name>A0A3S2US42_9BURK</name>
<dbReference type="EMBL" id="SACT01000001">
    <property type="protein sequence ID" value="RVT53794.1"/>
    <property type="molecule type" value="Genomic_DNA"/>
</dbReference>
<dbReference type="OrthoDB" id="5890863at2"/>
<dbReference type="InterPro" id="IPR006059">
    <property type="entry name" value="SBP"/>
</dbReference>
<feature type="chain" id="PRO_5018695492" evidence="5">
    <location>
        <begin position="24"/>
        <end position="420"/>
    </location>
</feature>
<keyword evidence="4 5" id="KW-0732">Signal</keyword>
<dbReference type="InterPro" id="IPR050490">
    <property type="entry name" value="Bact_solute-bd_prot1"/>
</dbReference>
<comment type="similarity">
    <text evidence="2">Belongs to the bacterial solute-binding protein 1 family.</text>
</comment>